<keyword evidence="3" id="KW-1185">Reference proteome</keyword>
<name>A0A8J5RAM7_ZIZPA</name>
<comment type="caution">
    <text evidence="2">The sequence shown here is derived from an EMBL/GenBank/DDBJ whole genome shotgun (WGS) entry which is preliminary data.</text>
</comment>
<reference evidence="2" key="1">
    <citation type="journal article" date="2021" name="bioRxiv">
        <title>Whole Genome Assembly and Annotation of Northern Wild Rice, Zizania palustris L., Supports a Whole Genome Duplication in the Zizania Genus.</title>
        <authorList>
            <person name="Haas M."/>
            <person name="Kono T."/>
            <person name="Macchietto M."/>
            <person name="Millas R."/>
            <person name="McGilp L."/>
            <person name="Shao M."/>
            <person name="Duquette J."/>
            <person name="Hirsch C.N."/>
            <person name="Kimball J."/>
        </authorList>
    </citation>
    <scope>NUCLEOTIDE SEQUENCE</scope>
    <source>
        <tissue evidence="2">Fresh leaf tissue</tissue>
    </source>
</reference>
<reference evidence="2" key="2">
    <citation type="submission" date="2021-02" db="EMBL/GenBank/DDBJ databases">
        <authorList>
            <person name="Kimball J.A."/>
            <person name="Haas M.W."/>
            <person name="Macchietto M."/>
            <person name="Kono T."/>
            <person name="Duquette J."/>
            <person name="Shao M."/>
        </authorList>
    </citation>
    <scope>NUCLEOTIDE SEQUENCE</scope>
    <source>
        <tissue evidence="2">Fresh leaf tissue</tissue>
    </source>
</reference>
<keyword evidence="1" id="KW-0732">Signal</keyword>
<evidence type="ECO:0008006" key="4">
    <source>
        <dbReference type="Google" id="ProtNLM"/>
    </source>
</evidence>
<sequence length="82" mass="8986">MTTRLIGATVLVLGRPAAARPWPVTAWPDTVHHAPCAQIHPCATETLRGWQQPWSQEIFAHSPTNSDSCPVWLGDGSATDWQ</sequence>
<gene>
    <name evidence="2" type="ORF">GUJ93_ZPchr0008g12416</name>
</gene>
<feature type="signal peptide" evidence="1">
    <location>
        <begin position="1"/>
        <end position="19"/>
    </location>
</feature>
<protein>
    <recommendedName>
        <fullName evidence="4">Secreted protein</fullName>
    </recommendedName>
</protein>
<evidence type="ECO:0000256" key="1">
    <source>
        <dbReference type="SAM" id="SignalP"/>
    </source>
</evidence>
<dbReference type="EMBL" id="JAAALK010000290">
    <property type="protein sequence ID" value="KAG8045852.1"/>
    <property type="molecule type" value="Genomic_DNA"/>
</dbReference>
<accession>A0A8J5RAM7</accession>
<evidence type="ECO:0000313" key="3">
    <source>
        <dbReference type="Proteomes" id="UP000729402"/>
    </source>
</evidence>
<dbReference type="Proteomes" id="UP000729402">
    <property type="component" value="Unassembled WGS sequence"/>
</dbReference>
<organism evidence="2 3">
    <name type="scientific">Zizania palustris</name>
    <name type="common">Northern wild rice</name>
    <dbReference type="NCBI Taxonomy" id="103762"/>
    <lineage>
        <taxon>Eukaryota</taxon>
        <taxon>Viridiplantae</taxon>
        <taxon>Streptophyta</taxon>
        <taxon>Embryophyta</taxon>
        <taxon>Tracheophyta</taxon>
        <taxon>Spermatophyta</taxon>
        <taxon>Magnoliopsida</taxon>
        <taxon>Liliopsida</taxon>
        <taxon>Poales</taxon>
        <taxon>Poaceae</taxon>
        <taxon>BOP clade</taxon>
        <taxon>Oryzoideae</taxon>
        <taxon>Oryzeae</taxon>
        <taxon>Zizaniinae</taxon>
        <taxon>Zizania</taxon>
    </lineage>
</organism>
<proteinExistence type="predicted"/>
<evidence type="ECO:0000313" key="2">
    <source>
        <dbReference type="EMBL" id="KAG8045852.1"/>
    </source>
</evidence>
<feature type="chain" id="PRO_5035189055" description="Secreted protein" evidence="1">
    <location>
        <begin position="20"/>
        <end position="82"/>
    </location>
</feature>
<dbReference type="AlphaFoldDB" id="A0A8J5RAM7"/>